<dbReference type="AlphaFoldDB" id="I8X352"/>
<dbReference type="GeneID" id="69503713"/>
<dbReference type="STRING" id="997884.HMPREF1068_03829"/>
<evidence type="ECO:0000313" key="2">
    <source>
        <dbReference type="EMBL" id="EIY44542.1"/>
    </source>
</evidence>
<dbReference type="InterPro" id="IPR003772">
    <property type="entry name" value="YceD"/>
</dbReference>
<protein>
    <recommendedName>
        <fullName evidence="4">DUF177 domain-containing protein</fullName>
    </recommendedName>
</protein>
<organism evidence="2 3">
    <name type="scientific">Bacteroides nordii CL02T12C05</name>
    <dbReference type="NCBI Taxonomy" id="997884"/>
    <lineage>
        <taxon>Bacteria</taxon>
        <taxon>Pseudomonadati</taxon>
        <taxon>Bacteroidota</taxon>
        <taxon>Bacteroidia</taxon>
        <taxon>Bacteroidales</taxon>
        <taxon>Bacteroidaceae</taxon>
        <taxon>Bacteroides</taxon>
    </lineage>
</organism>
<dbReference type="RefSeq" id="WP_002562388.1">
    <property type="nucleotide sequence ID" value="NZ_JH724316.1"/>
</dbReference>
<sequence length="193" mass="22091">MGKFDKYKIDLKGMQSDSVKYEFVLDNLYFTHIDGPEVQKGKVNVELTVKRTSRAFELSFQTDGMVWVPCDRCLDEMEQPVSSSDKLMVKFGHEYAEEGDNLIVIPEEEGEINVAWFMYEFIALSIPMKHVHAPGKCNKAVTSKLSKHLRTNADDDSEDSYESAGGEDVVVEEETEEQIDPRWNELKKILDNN</sequence>
<keyword evidence="3" id="KW-1185">Reference proteome</keyword>
<evidence type="ECO:0008006" key="4">
    <source>
        <dbReference type="Google" id="ProtNLM"/>
    </source>
</evidence>
<reference evidence="2 3" key="1">
    <citation type="submission" date="2012-02" db="EMBL/GenBank/DDBJ databases">
        <title>The Genome Sequence of Bacteroides nordii CL02T12C05.</title>
        <authorList>
            <consortium name="The Broad Institute Genome Sequencing Platform"/>
            <person name="Earl A."/>
            <person name="Ward D."/>
            <person name="Feldgarden M."/>
            <person name="Gevers D."/>
            <person name="Zitomersky N.L."/>
            <person name="Coyne M.J."/>
            <person name="Comstock L.E."/>
            <person name="Young S.K."/>
            <person name="Zeng Q."/>
            <person name="Gargeya S."/>
            <person name="Fitzgerald M."/>
            <person name="Haas B."/>
            <person name="Abouelleil A."/>
            <person name="Alvarado L."/>
            <person name="Arachchi H.M."/>
            <person name="Berlin A."/>
            <person name="Chapman S.B."/>
            <person name="Gearin G."/>
            <person name="Goldberg J."/>
            <person name="Griggs A."/>
            <person name="Gujja S."/>
            <person name="Hansen M."/>
            <person name="Heiman D."/>
            <person name="Howarth C."/>
            <person name="Larimer J."/>
            <person name="Lui A."/>
            <person name="MacDonald P.J.P."/>
            <person name="McCowen C."/>
            <person name="Montmayeur A."/>
            <person name="Murphy C."/>
            <person name="Neiman D."/>
            <person name="Pearson M."/>
            <person name="Priest M."/>
            <person name="Roberts A."/>
            <person name="Saif S."/>
            <person name="Shea T."/>
            <person name="Sisk P."/>
            <person name="Stolte C."/>
            <person name="Sykes S."/>
            <person name="Wortman J."/>
            <person name="Nusbaum C."/>
            <person name="Birren B."/>
        </authorList>
    </citation>
    <scope>NUCLEOTIDE SEQUENCE [LARGE SCALE GENOMIC DNA]</scope>
    <source>
        <strain evidence="2 3">CL02T12C05</strain>
    </source>
</reference>
<dbReference type="eggNOG" id="COG1399">
    <property type="taxonomic scope" value="Bacteria"/>
</dbReference>
<comment type="caution">
    <text evidence="2">The sequence shown here is derived from an EMBL/GenBank/DDBJ whole genome shotgun (WGS) entry which is preliminary data.</text>
</comment>
<dbReference type="PATRIC" id="fig|997884.3.peg.3930"/>
<dbReference type="Proteomes" id="UP000003089">
    <property type="component" value="Unassembled WGS sequence"/>
</dbReference>
<dbReference type="HOGENOM" id="CLU_094155_0_0_10"/>
<accession>I8X352</accession>
<evidence type="ECO:0000313" key="3">
    <source>
        <dbReference type="Proteomes" id="UP000003089"/>
    </source>
</evidence>
<name>I8X352_9BACE</name>
<gene>
    <name evidence="2" type="ORF">HMPREF1068_03829</name>
</gene>
<evidence type="ECO:0000256" key="1">
    <source>
        <dbReference type="SAM" id="MobiDB-lite"/>
    </source>
</evidence>
<dbReference type="Pfam" id="PF02620">
    <property type="entry name" value="YceD"/>
    <property type="match status" value="1"/>
</dbReference>
<feature type="compositionally biased region" description="Acidic residues" evidence="1">
    <location>
        <begin position="169"/>
        <end position="178"/>
    </location>
</feature>
<proteinExistence type="predicted"/>
<dbReference type="EMBL" id="AGXS01000026">
    <property type="protein sequence ID" value="EIY44542.1"/>
    <property type="molecule type" value="Genomic_DNA"/>
</dbReference>
<feature type="region of interest" description="Disordered" evidence="1">
    <location>
        <begin position="148"/>
        <end position="185"/>
    </location>
</feature>